<dbReference type="EMBL" id="JPRD01000015">
    <property type="protein sequence ID" value="KIF53232.1"/>
    <property type="molecule type" value="Genomic_DNA"/>
</dbReference>
<name>A0A0C1WA97_9VIBR</name>
<evidence type="ECO:0000313" key="2">
    <source>
        <dbReference type="Proteomes" id="UP000031586"/>
    </source>
</evidence>
<sequence length="244" mass="27443">MQLSLDQITGLNIGLFCYPEPESVEAFNDAVLAIGLGYITILHTSGRSCKMDTGCYYYDEVGKCIVSSFTEPEENSLLPDDLNDSNELKIDVFVQYEDHLSADFHLGDAELLLSNGDKLKVGIDDGMDERDRVIAIIAHTLRELSPELRASMNAEERSYLVDYHYEGETPGKRTAFITEKSMDDFPESEDKFVYFDLPLNEAIEACIDQTLVGEFLIDSIALLNKDQLKFTLDLSLKKKTILTL</sequence>
<organism evidence="1 2">
    <name type="scientific">Vibrio owensii CAIM 1854 = LMG 25443</name>
    <dbReference type="NCBI Taxonomy" id="1229493"/>
    <lineage>
        <taxon>Bacteria</taxon>
        <taxon>Pseudomonadati</taxon>
        <taxon>Pseudomonadota</taxon>
        <taxon>Gammaproteobacteria</taxon>
        <taxon>Vibrionales</taxon>
        <taxon>Vibrionaceae</taxon>
        <taxon>Vibrio</taxon>
    </lineage>
</organism>
<proteinExistence type="predicted"/>
<reference evidence="1 2" key="1">
    <citation type="submission" date="2014-07" db="EMBL/GenBank/DDBJ databases">
        <title>Unique and conserved regions in Vibrio harveyi and related species in comparison with the shrimp pathogen Vibrio harveyi CAIM 1792.</title>
        <authorList>
            <person name="Espinoza-Valles I."/>
            <person name="Vora G."/>
            <person name="Leekitcharoenphon P."/>
            <person name="Ussery D."/>
            <person name="Hoj L."/>
            <person name="Gomez-Gil B."/>
        </authorList>
    </citation>
    <scope>NUCLEOTIDE SEQUENCE [LARGE SCALE GENOMIC DNA]</scope>
    <source>
        <strain evidence="2">CAIM 1854 / LMG 25443</strain>
    </source>
</reference>
<dbReference type="AlphaFoldDB" id="A0A0C1WA97"/>
<protein>
    <submittedName>
        <fullName evidence="1">Uncharacterized protein</fullName>
    </submittedName>
</protein>
<gene>
    <name evidence="1" type="ORF">H735_09895</name>
</gene>
<dbReference type="Proteomes" id="UP000031586">
    <property type="component" value="Unassembled WGS sequence"/>
</dbReference>
<comment type="caution">
    <text evidence="1">The sequence shown here is derived from an EMBL/GenBank/DDBJ whole genome shotgun (WGS) entry which is preliminary data.</text>
</comment>
<dbReference type="PATRIC" id="fig|1229493.5.peg.1065"/>
<dbReference type="RefSeq" id="WP_020194420.1">
    <property type="nucleotide sequence ID" value="NZ_BAOH01000005.1"/>
</dbReference>
<evidence type="ECO:0000313" key="1">
    <source>
        <dbReference type="EMBL" id="KIF53232.1"/>
    </source>
</evidence>
<accession>A0A0C1WA97</accession>